<name>A0A101J7L1_9ACTN</name>
<keyword evidence="3" id="KW-1185">Reference proteome</keyword>
<evidence type="ECO:0000313" key="3">
    <source>
        <dbReference type="Proteomes" id="UP000053923"/>
    </source>
</evidence>
<comment type="caution">
    <text evidence="2">The sequence shown here is derived from an EMBL/GenBank/DDBJ whole genome shotgun (WGS) entry which is preliminary data.</text>
</comment>
<gene>
    <name evidence="2" type="ORF">ADL12_44225</name>
</gene>
<dbReference type="EMBL" id="LLZG01000405">
    <property type="protein sequence ID" value="KUL21705.1"/>
    <property type="molecule type" value="Genomic_DNA"/>
</dbReference>
<dbReference type="AlphaFoldDB" id="A0A101J7L1"/>
<reference evidence="3" key="1">
    <citation type="submission" date="2015-10" db="EMBL/GenBank/DDBJ databases">
        <authorList>
            <person name="Ju K.-S."/>
            <person name="Doroghazi J.R."/>
            <person name="Metcalf W.W."/>
        </authorList>
    </citation>
    <scope>NUCLEOTIDE SEQUENCE [LARGE SCALE GENOMIC DNA]</scope>
    <source>
        <strain evidence="3">NRRL 3151</strain>
    </source>
</reference>
<accession>A0A101J7L1</accession>
<sequence length="122" mass="12572">MFNGKKIAAVSGLLGGLAMTWIGVGQAYAVALPGVCGADAQGNIICTQRIVGETKEGEDIALRRSVTCQPTEPLTLPAAGLLNPGRVRLGPQITCAQEAPEVPAPQSDNNAEPRLSQLGLPI</sequence>
<protein>
    <submittedName>
        <fullName evidence="2">Uncharacterized protein</fullName>
    </submittedName>
</protein>
<dbReference type="Proteomes" id="UP000053923">
    <property type="component" value="Unassembled WGS sequence"/>
</dbReference>
<proteinExistence type="predicted"/>
<evidence type="ECO:0000313" key="2">
    <source>
        <dbReference type="EMBL" id="KUL21705.1"/>
    </source>
</evidence>
<dbReference type="RefSeq" id="WP_062714167.1">
    <property type="nucleotide sequence ID" value="NZ_LLZG01000405.1"/>
</dbReference>
<organism evidence="2 3">
    <name type="scientific">Streptomyces regalis</name>
    <dbReference type="NCBI Taxonomy" id="68262"/>
    <lineage>
        <taxon>Bacteria</taxon>
        <taxon>Bacillati</taxon>
        <taxon>Actinomycetota</taxon>
        <taxon>Actinomycetes</taxon>
        <taxon>Kitasatosporales</taxon>
        <taxon>Streptomycetaceae</taxon>
        <taxon>Streptomyces</taxon>
    </lineage>
</organism>
<evidence type="ECO:0000256" key="1">
    <source>
        <dbReference type="SAM" id="MobiDB-lite"/>
    </source>
</evidence>
<dbReference type="OrthoDB" id="4241902at2"/>
<feature type="region of interest" description="Disordered" evidence="1">
    <location>
        <begin position="98"/>
        <end position="122"/>
    </location>
</feature>